<dbReference type="SUPFAM" id="SSF52540">
    <property type="entry name" value="P-loop containing nucleoside triphosphate hydrolases"/>
    <property type="match status" value="1"/>
</dbReference>
<dbReference type="Proteomes" id="UP001153292">
    <property type="component" value="Chromosome 23"/>
</dbReference>
<keyword evidence="2" id="KW-1185">Reference proteome</keyword>
<gene>
    <name evidence="1" type="ORF">CHILSU_LOCUS6718</name>
</gene>
<evidence type="ECO:0000313" key="2">
    <source>
        <dbReference type="Proteomes" id="UP001153292"/>
    </source>
</evidence>
<dbReference type="InterPro" id="IPR027417">
    <property type="entry name" value="P-loop_NTPase"/>
</dbReference>
<proteinExistence type="predicted"/>
<name>A0ABN8B2Z8_CHISP</name>
<accession>A0ABN8B2Z8</accession>
<protein>
    <recommendedName>
        <fullName evidence="3">ATP-dependent DNA helicase</fullName>
    </recommendedName>
</protein>
<sequence length="97" mass="10941">MLPSNISVKKGLVNGSIGFISDIVWPHLRRDQMYETGIPSIKVNFGNDGEHLIQPIDIQFLAKYSFGTVERRMLPVILSWAYTVHKMQGCTIDHAVV</sequence>
<reference evidence="1" key="1">
    <citation type="submission" date="2021-12" db="EMBL/GenBank/DDBJ databases">
        <authorList>
            <person name="King R."/>
        </authorList>
    </citation>
    <scope>NUCLEOTIDE SEQUENCE</scope>
</reference>
<dbReference type="EMBL" id="OU963916">
    <property type="protein sequence ID" value="CAH0403444.1"/>
    <property type="molecule type" value="Genomic_DNA"/>
</dbReference>
<evidence type="ECO:0008006" key="3">
    <source>
        <dbReference type="Google" id="ProtNLM"/>
    </source>
</evidence>
<organism evidence="1 2">
    <name type="scientific">Chilo suppressalis</name>
    <name type="common">Asiatic rice borer moth</name>
    <dbReference type="NCBI Taxonomy" id="168631"/>
    <lineage>
        <taxon>Eukaryota</taxon>
        <taxon>Metazoa</taxon>
        <taxon>Ecdysozoa</taxon>
        <taxon>Arthropoda</taxon>
        <taxon>Hexapoda</taxon>
        <taxon>Insecta</taxon>
        <taxon>Pterygota</taxon>
        <taxon>Neoptera</taxon>
        <taxon>Endopterygota</taxon>
        <taxon>Lepidoptera</taxon>
        <taxon>Glossata</taxon>
        <taxon>Ditrysia</taxon>
        <taxon>Pyraloidea</taxon>
        <taxon>Crambidae</taxon>
        <taxon>Crambinae</taxon>
        <taxon>Chilo</taxon>
    </lineage>
</organism>
<evidence type="ECO:0000313" key="1">
    <source>
        <dbReference type="EMBL" id="CAH0403444.1"/>
    </source>
</evidence>